<dbReference type="GO" id="GO:0003676">
    <property type="term" value="F:nucleic acid binding"/>
    <property type="evidence" value="ECO:0007669"/>
    <property type="project" value="InterPro"/>
</dbReference>
<dbReference type="InterPro" id="IPR036397">
    <property type="entry name" value="RNaseH_sf"/>
</dbReference>
<dbReference type="Gene3D" id="3.30.420.10">
    <property type="entry name" value="Ribonuclease H-like superfamily/Ribonuclease H"/>
    <property type="match status" value="1"/>
</dbReference>
<dbReference type="OMA" id="WAGICEF"/>
<protein>
    <submittedName>
        <fullName evidence="1">Uncharacterized protein</fullName>
    </submittedName>
</protein>
<sequence length="151" mass="18374">MRGWDDCERSYNEVRQLFNDFSQWRHKKSVHRILKQVRFHPYKMHLVQELNEDDPNRRVDFCETMMLQINDNPAFVSNIVFSDEATFQLNGHVNRHNCRFWFRENPHWMLEAHTQYPAKLNVWAGIINNTLVVHFYSGQFNSRYIRSNVEK</sequence>
<organism evidence="1 2">
    <name type="scientific">Ooceraea biroi</name>
    <name type="common">Clonal raider ant</name>
    <name type="synonym">Cerapachys biroi</name>
    <dbReference type="NCBI Taxonomy" id="2015173"/>
    <lineage>
        <taxon>Eukaryota</taxon>
        <taxon>Metazoa</taxon>
        <taxon>Ecdysozoa</taxon>
        <taxon>Arthropoda</taxon>
        <taxon>Hexapoda</taxon>
        <taxon>Insecta</taxon>
        <taxon>Pterygota</taxon>
        <taxon>Neoptera</taxon>
        <taxon>Endopterygota</taxon>
        <taxon>Hymenoptera</taxon>
        <taxon>Apocrita</taxon>
        <taxon>Aculeata</taxon>
        <taxon>Formicoidea</taxon>
        <taxon>Formicidae</taxon>
        <taxon>Dorylinae</taxon>
        <taxon>Ooceraea</taxon>
    </lineage>
</organism>
<name>A0A026W8U2_OOCBI</name>
<accession>A0A026W8U2</accession>
<evidence type="ECO:0000313" key="1">
    <source>
        <dbReference type="EMBL" id="EZA52475.1"/>
    </source>
</evidence>
<proteinExistence type="predicted"/>
<dbReference type="PANTHER" id="PTHR47326">
    <property type="entry name" value="TRANSPOSABLE ELEMENT TC3 TRANSPOSASE-LIKE PROTEIN"/>
    <property type="match status" value="1"/>
</dbReference>
<evidence type="ECO:0000313" key="2">
    <source>
        <dbReference type="Proteomes" id="UP000053097"/>
    </source>
</evidence>
<reference evidence="1 2" key="1">
    <citation type="journal article" date="2014" name="Curr. Biol.">
        <title>The genome of the clonal raider ant Cerapachys biroi.</title>
        <authorList>
            <person name="Oxley P.R."/>
            <person name="Ji L."/>
            <person name="Fetter-Pruneda I."/>
            <person name="McKenzie S.K."/>
            <person name="Li C."/>
            <person name="Hu H."/>
            <person name="Zhang G."/>
            <person name="Kronauer D.J."/>
        </authorList>
    </citation>
    <scope>NUCLEOTIDE SEQUENCE [LARGE SCALE GENOMIC DNA]</scope>
</reference>
<dbReference type="EMBL" id="KK107333">
    <property type="protein sequence ID" value="EZA52475.1"/>
    <property type="molecule type" value="Genomic_DNA"/>
</dbReference>
<dbReference type="PANTHER" id="PTHR47326:SF1">
    <property type="entry name" value="HTH PSQ-TYPE DOMAIN-CONTAINING PROTEIN"/>
    <property type="match status" value="1"/>
</dbReference>
<dbReference type="Proteomes" id="UP000053097">
    <property type="component" value="Unassembled WGS sequence"/>
</dbReference>
<keyword evidence="2" id="KW-1185">Reference proteome</keyword>
<dbReference type="AlphaFoldDB" id="A0A026W8U2"/>
<gene>
    <name evidence="1" type="ORF">X777_08646</name>
</gene>